<dbReference type="RefSeq" id="WP_344734910.1">
    <property type="nucleotide sequence ID" value="NZ_BAAAZH010000028.1"/>
</dbReference>
<keyword evidence="6 8" id="KW-0472">Membrane</keyword>
<evidence type="ECO:0000256" key="4">
    <source>
        <dbReference type="ARBA" id="ARBA00022737"/>
    </source>
</evidence>
<dbReference type="InterPro" id="IPR002550">
    <property type="entry name" value="CNNM"/>
</dbReference>
<dbReference type="Pfam" id="PF01595">
    <property type="entry name" value="CNNM"/>
    <property type="match status" value="1"/>
</dbReference>
<dbReference type="PANTHER" id="PTHR43099:SF5">
    <property type="entry name" value="HLYC_CORC FAMILY TRANSPORTER"/>
    <property type="match status" value="1"/>
</dbReference>
<reference evidence="13" key="1">
    <citation type="journal article" date="2019" name="Int. J. Syst. Evol. Microbiol.">
        <title>The Global Catalogue of Microorganisms (GCM) 10K type strain sequencing project: providing services to taxonomists for standard genome sequencing and annotation.</title>
        <authorList>
            <consortium name="The Broad Institute Genomics Platform"/>
            <consortium name="The Broad Institute Genome Sequencing Center for Infectious Disease"/>
            <person name="Wu L."/>
            <person name="Ma J."/>
        </authorList>
    </citation>
    <scope>NUCLEOTIDE SEQUENCE [LARGE SCALE GENOMIC DNA]</scope>
    <source>
        <strain evidence="13">JCM 16703</strain>
    </source>
</reference>
<evidence type="ECO:0000256" key="7">
    <source>
        <dbReference type="PROSITE-ProRule" id="PRU00703"/>
    </source>
</evidence>
<dbReference type="Proteomes" id="UP001501495">
    <property type="component" value="Unassembled WGS sequence"/>
</dbReference>
<evidence type="ECO:0000256" key="2">
    <source>
        <dbReference type="ARBA" id="ARBA00022475"/>
    </source>
</evidence>
<sequence>MSDTAAIVLTVVLLGFNAFFVGAEFALISARRSQIEPRALAGSRMARTTLRAMEHVSLMMAGAQLGITICSLGLGAVGEPAVAHLLEPVFEELAVPHGLVHPIAFTIALCLVVFAHVVFGEMVPKNIAIAGPDRAAILLGPPMLAIVTLLRPVIVVLNASANLILRALRVEPKDEITSAFTREEVAALVEESRGEGLLEDDEYDRLAGALGFTEKTVDAVLLPPASLATVRRGSTAADVEALCASTGFSRFPVCDDDGELVGYLHIKDVLETDEERRARPIEDKWVRPFAPVRPQDLLHDVLEQLQRRGAHMARVVDGEGRTLGVATLEDVIEELIGIIRDAAHHESPVEDLDAAR</sequence>
<evidence type="ECO:0000256" key="8">
    <source>
        <dbReference type="PROSITE-ProRule" id="PRU01193"/>
    </source>
</evidence>
<dbReference type="EMBL" id="BAAAZH010000028">
    <property type="protein sequence ID" value="GAA4126641.1"/>
    <property type="molecule type" value="Genomic_DNA"/>
</dbReference>
<dbReference type="InterPro" id="IPR046342">
    <property type="entry name" value="CBS_dom_sf"/>
</dbReference>
<dbReference type="SUPFAM" id="SSF54631">
    <property type="entry name" value="CBS-domain pair"/>
    <property type="match status" value="1"/>
</dbReference>
<evidence type="ECO:0000256" key="6">
    <source>
        <dbReference type="ARBA" id="ARBA00023136"/>
    </source>
</evidence>
<evidence type="ECO:0000313" key="12">
    <source>
        <dbReference type="EMBL" id="GAA4126641.1"/>
    </source>
</evidence>
<comment type="subcellular location">
    <subcellularLocation>
        <location evidence="1">Cell membrane</location>
        <topology evidence="1">Multi-pass membrane protein</topology>
    </subcellularLocation>
</comment>
<feature type="domain" description="CBS" evidence="10">
    <location>
        <begin position="222"/>
        <end position="279"/>
    </location>
</feature>
<dbReference type="CDD" id="cd04590">
    <property type="entry name" value="CBS_pair_CorC_HlyC_assoc"/>
    <property type="match status" value="1"/>
</dbReference>
<comment type="caution">
    <text evidence="12">The sequence shown here is derived from an EMBL/GenBank/DDBJ whole genome shotgun (WGS) entry which is preliminary data.</text>
</comment>
<feature type="transmembrane region" description="Helical" evidence="9">
    <location>
        <begin position="6"/>
        <end position="28"/>
    </location>
</feature>
<evidence type="ECO:0000313" key="13">
    <source>
        <dbReference type="Proteomes" id="UP001501495"/>
    </source>
</evidence>
<dbReference type="PROSITE" id="PS51371">
    <property type="entry name" value="CBS"/>
    <property type="match status" value="2"/>
</dbReference>
<name>A0ABP7XVD1_9ACTN</name>
<feature type="transmembrane region" description="Helical" evidence="9">
    <location>
        <begin position="135"/>
        <end position="157"/>
    </location>
</feature>
<feature type="transmembrane region" description="Helical" evidence="9">
    <location>
        <begin position="98"/>
        <end position="123"/>
    </location>
</feature>
<dbReference type="PROSITE" id="PS51846">
    <property type="entry name" value="CNNM"/>
    <property type="match status" value="1"/>
</dbReference>
<evidence type="ECO:0000256" key="9">
    <source>
        <dbReference type="SAM" id="Phobius"/>
    </source>
</evidence>
<keyword evidence="7" id="KW-0129">CBS domain</keyword>
<feature type="domain" description="CBS" evidence="10">
    <location>
        <begin position="285"/>
        <end position="342"/>
    </location>
</feature>
<keyword evidence="3 8" id="KW-0812">Transmembrane</keyword>
<evidence type="ECO:0000256" key="1">
    <source>
        <dbReference type="ARBA" id="ARBA00004651"/>
    </source>
</evidence>
<feature type="domain" description="CNNM transmembrane" evidence="11">
    <location>
        <begin position="1"/>
        <end position="202"/>
    </location>
</feature>
<evidence type="ECO:0000256" key="5">
    <source>
        <dbReference type="ARBA" id="ARBA00022989"/>
    </source>
</evidence>
<dbReference type="PANTHER" id="PTHR43099">
    <property type="entry name" value="UPF0053 PROTEIN YRKA"/>
    <property type="match status" value="1"/>
</dbReference>
<dbReference type="Pfam" id="PF00571">
    <property type="entry name" value="CBS"/>
    <property type="match status" value="2"/>
</dbReference>
<feature type="transmembrane region" description="Helical" evidence="9">
    <location>
        <begin position="56"/>
        <end position="78"/>
    </location>
</feature>
<gene>
    <name evidence="12" type="ORF">GCM10022215_36490</name>
</gene>
<keyword evidence="5 8" id="KW-1133">Transmembrane helix</keyword>
<keyword evidence="2" id="KW-1003">Cell membrane</keyword>
<dbReference type="InterPro" id="IPR051676">
    <property type="entry name" value="UPF0053_domain"/>
</dbReference>
<keyword evidence="4" id="KW-0677">Repeat</keyword>
<protein>
    <submittedName>
        <fullName evidence="12">Hemolysin family protein</fullName>
    </submittedName>
</protein>
<keyword evidence="13" id="KW-1185">Reference proteome</keyword>
<organism evidence="12 13">
    <name type="scientific">Nocardioides fonticola</name>
    <dbReference type="NCBI Taxonomy" id="450363"/>
    <lineage>
        <taxon>Bacteria</taxon>
        <taxon>Bacillati</taxon>
        <taxon>Actinomycetota</taxon>
        <taxon>Actinomycetes</taxon>
        <taxon>Propionibacteriales</taxon>
        <taxon>Nocardioidaceae</taxon>
        <taxon>Nocardioides</taxon>
    </lineage>
</organism>
<evidence type="ECO:0000259" key="10">
    <source>
        <dbReference type="PROSITE" id="PS51371"/>
    </source>
</evidence>
<dbReference type="InterPro" id="IPR000644">
    <property type="entry name" value="CBS_dom"/>
</dbReference>
<evidence type="ECO:0000259" key="11">
    <source>
        <dbReference type="PROSITE" id="PS51846"/>
    </source>
</evidence>
<accession>A0ABP7XVD1</accession>
<dbReference type="SMART" id="SM00116">
    <property type="entry name" value="CBS"/>
    <property type="match status" value="2"/>
</dbReference>
<dbReference type="InterPro" id="IPR044751">
    <property type="entry name" value="Ion_transp-like_CBS"/>
</dbReference>
<dbReference type="Gene3D" id="3.10.580.10">
    <property type="entry name" value="CBS-domain"/>
    <property type="match status" value="1"/>
</dbReference>
<evidence type="ECO:0000256" key="3">
    <source>
        <dbReference type="ARBA" id="ARBA00022692"/>
    </source>
</evidence>
<proteinExistence type="predicted"/>